<evidence type="ECO:0000256" key="7">
    <source>
        <dbReference type="ARBA" id="ARBA00023269"/>
    </source>
</evidence>
<evidence type="ECO:0000256" key="3">
    <source>
        <dbReference type="ARBA" id="ARBA00010691"/>
    </source>
</evidence>
<feature type="region of interest" description="Disordered" evidence="8">
    <location>
        <begin position="60"/>
        <end position="289"/>
    </location>
</feature>
<feature type="compositionally biased region" description="Polar residues" evidence="8">
    <location>
        <begin position="366"/>
        <end position="382"/>
    </location>
</feature>
<feature type="compositionally biased region" description="Acidic residues" evidence="8">
    <location>
        <begin position="122"/>
        <end position="133"/>
    </location>
</feature>
<feature type="region of interest" description="Disordered" evidence="8">
    <location>
        <begin position="1"/>
        <end position="42"/>
    </location>
</feature>
<comment type="subcellular location">
    <subcellularLocation>
        <location evidence="2">Chromosome</location>
    </subcellularLocation>
    <subcellularLocation>
        <location evidence="1">Nucleus</location>
    </subcellularLocation>
</comment>
<gene>
    <name evidence="10" type="ORF">DICPUDRAFT_99260</name>
</gene>
<feature type="compositionally biased region" description="Acidic residues" evidence="8">
    <location>
        <begin position="253"/>
        <end position="266"/>
    </location>
</feature>
<keyword evidence="4" id="KW-0158">Chromosome</keyword>
<evidence type="ECO:0000259" key="9">
    <source>
        <dbReference type="Pfam" id="PF00125"/>
    </source>
</evidence>
<dbReference type="CDD" id="cd00074">
    <property type="entry name" value="HFD_H2A"/>
    <property type="match status" value="1"/>
</dbReference>
<dbReference type="GO" id="GO:0046982">
    <property type="term" value="F:protein heterodimerization activity"/>
    <property type="evidence" value="ECO:0007669"/>
    <property type="project" value="InterPro"/>
</dbReference>
<evidence type="ECO:0000256" key="5">
    <source>
        <dbReference type="ARBA" id="ARBA00023125"/>
    </source>
</evidence>
<keyword evidence="6" id="KW-0539">Nucleus</keyword>
<dbReference type="InterPro" id="IPR032458">
    <property type="entry name" value="Histone_H2A_CS"/>
</dbReference>
<keyword evidence="5" id="KW-0238">DNA-binding</keyword>
<dbReference type="InterPro" id="IPR009072">
    <property type="entry name" value="Histone-fold"/>
</dbReference>
<dbReference type="InterPro" id="IPR002119">
    <property type="entry name" value="Histone_H2A"/>
</dbReference>
<dbReference type="KEGG" id="dpp:DICPUDRAFT_99260"/>
<keyword evidence="7" id="KW-0544">Nucleosome core</keyword>
<evidence type="ECO:0000256" key="2">
    <source>
        <dbReference type="ARBA" id="ARBA00004286"/>
    </source>
</evidence>
<dbReference type="SMART" id="SM00414">
    <property type="entry name" value="H2A"/>
    <property type="match status" value="1"/>
</dbReference>
<dbReference type="GO" id="GO:0000786">
    <property type="term" value="C:nucleosome"/>
    <property type="evidence" value="ECO:0000318"/>
    <property type="project" value="GO_Central"/>
</dbReference>
<sequence>MNTPTSSQQSQSQQTPSSQQLSQSSQLQSQQSIISSSPSSSQSLWANVIHKINTQSRQLMKEKILLSSPSSQKSLHNPHRNSKMTPSSSMSSPIPMWDTLTDIGVNNSKNNTNSNKSNNINNEEEENDDDDDDDVRRNIDFGDFGSGGFDDISENENNNSQSIGSPTLSVYTPPSNKTPKKRLGTTQIAPPKTRKRLELEDKNEENNDEDPTPPTTPSKRSTPKKATQKKTAKQVASPMTRQKRLQQKKDENISEEEEEEMEQEQDEISKPKPTRGAKKNARQDKKTTTEVIEEANNFINSPALTSSAPRRLPRINIETLSRTQRTLLQQDLERDIDESSSDESDDNEDYIDSEDIDSDNDFLTDFDNTSYADSDSSTPNNKKQTHISEYSINNNYNSIFINNNNNKNNDSSTNNTTEINTTEINTNYINSESTTPNLTSFNKGFDEEISKLRNDDDNAYTWDFNDREEYSDSEVSNQIFTQSAITDAEEEEDNKVGKIITIETKETKESTETTETTETTSTKVTKTKKPRKPRVSLSKKCGLTFPVSRVHSILKSNKFFKVPRISKCSTVYLTAVLQYVCEELLILSMEYCEQRKRNRIQRRDILKSIKRDCEFKRIHNNLIINSDTF</sequence>
<comment type="similarity">
    <text evidence="3">Belongs to the histone H2A family.</text>
</comment>
<dbReference type="InterPro" id="IPR007125">
    <property type="entry name" value="H2A/H2B/H3"/>
</dbReference>
<name>F0ZXR2_DICPU</name>
<feature type="compositionally biased region" description="Low complexity" evidence="8">
    <location>
        <begin position="513"/>
        <end position="524"/>
    </location>
</feature>
<feature type="compositionally biased region" description="Acidic residues" evidence="8">
    <location>
        <begin position="334"/>
        <end position="364"/>
    </location>
</feature>
<proteinExistence type="inferred from homology"/>
<evidence type="ECO:0000256" key="8">
    <source>
        <dbReference type="SAM" id="MobiDB-lite"/>
    </source>
</evidence>
<dbReference type="GO" id="GO:0031507">
    <property type="term" value="P:heterochromatin formation"/>
    <property type="evidence" value="ECO:0000318"/>
    <property type="project" value="GO_Central"/>
</dbReference>
<evidence type="ECO:0000313" key="10">
    <source>
        <dbReference type="EMBL" id="EGC31270.1"/>
    </source>
</evidence>
<protein>
    <recommendedName>
        <fullName evidence="9">Core Histone H2A/H2B/H3 domain-containing protein</fullName>
    </recommendedName>
</protein>
<reference evidence="11" key="1">
    <citation type="journal article" date="2011" name="Genome Biol.">
        <title>Comparative genomics of the social amoebae Dictyostelium discoideum and Dictyostelium purpureum.</title>
        <authorList>
            <consortium name="US DOE Joint Genome Institute (JGI-PGF)"/>
            <person name="Sucgang R."/>
            <person name="Kuo A."/>
            <person name="Tian X."/>
            <person name="Salerno W."/>
            <person name="Parikh A."/>
            <person name="Feasley C.L."/>
            <person name="Dalin E."/>
            <person name="Tu H."/>
            <person name="Huang E."/>
            <person name="Barry K."/>
            <person name="Lindquist E."/>
            <person name="Shapiro H."/>
            <person name="Bruce D."/>
            <person name="Schmutz J."/>
            <person name="Salamov A."/>
            <person name="Fey P."/>
            <person name="Gaudet P."/>
            <person name="Anjard C."/>
            <person name="Babu M.M."/>
            <person name="Basu S."/>
            <person name="Bushmanova Y."/>
            <person name="van der Wel H."/>
            <person name="Katoh-Kurasawa M."/>
            <person name="Dinh C."/>
            <person name="Coutinho P.M."/>
            <person name="Saito T."/>
            <person name="Elias M."/>
            <person name="Schaap P."/>
            <person name="Kay R.R."/>
            <person name="Henrissat B."/>
            <person name="Eichinger L."/>
            <person name="Rivero F."/>
            <person name="Putnam N.H."/>
            <person name="West C.M."/>
            <person name="Loomis W.F."/>
            <person name="Chisholm R.L."/>
            <person name="Shaulsky G."/>
            <person name="Strassmann J.E."/>
            <person name="Queller D.C."/>
            <person name="Kuspa A."/>
            <person name="Grigoriev I.V."/>
        </authorList>
    </citation>
    <scope>NUCLEOTIDE SEQUENCE [LARGE SCALE GENOMIC DNA]</scope>
    <source>
        <strain evidence="11">QSDP1</strain>
    </source>
</reference>
<feature type="compositionally biased region" description="Polar residues" evidence="8">
    <location>
        <begin position="161"/>
        <end position="177"/>
    </location>
</feature>
<accession>F0ZXR2</accession>
<dbReference type="GO" id="GO:0030527">
    <property type="term" value="F:structural constituent of chromatin"/>
    <property type="evidence" value="ECO:0000318"/>
    <property type="project" value="GO_Central"/>
</dbReference>
<dbReference type="Gene3D" id="1.10.20.10">
    <property type="entry name" value="Histone, subunit A"/>
    <property type="match status" value="1"/>
</dbReference>
<dbReference type="InParanoid" id="F0ZXR2"/>
<organism evidence="10 11">
    <name type="scientific">Dictyostelium purpureum</name>
    <name type="common">Slime mold</name>
    <dbReference type="NCBI Taxonomy" id="5786"/>
    <lineage>
        <taxon>Eukaryota</taxon>
        <taxon>Amoebozoa</taxon>
        <taxon>Evosea</taxon>
        <taxon>Eumycetozoa</taxon>
        <taxon>Dictyostelia</taxon>
        <taxon>Dictyosteliales</taxon>
        <taxon>Dictyosteliaceae</taxon>
        <taxon>Dictyostelium</taxon>
    </lineage>
</organism>
<evidence type="ECO:0000313" key="11">
    <source>
        <dbReference type="Proteomes" id="UP000001064"/>
    </source>
</evidence>
<dbReference type="AlphaFoldDB" id="F0ZXR2"/>
<feature type="domain" description="Core Histone H2A/H2B/H3" evidence="9">
    <location>
        <begin position="526"/>
        <end position="609"/>
    </location>
</feature>
<feature type="compositionally biased region" description="Basic residues" evidence="8">
    <location>
        <begin position="221"/>
        <end position="232"/>
    </location>
</feature>
<dbReference type="GeneID" id="10505953"/>
<dbReference type="Proteomes" id="UP000001064">
    <property type="component" value="Unassembled WGS sequence"/>
</dbReference>
<dbReference type="GO" id="GO:0005634">
    <property type="term" value="C:nucleus"/>
    <property type="evidence" value="ECO:0000318"/>
    <property type="project" value="GO_Central"/>
</dbReference>
<dbReference type="Pfam" id="PF00125">
    <property type="entry name" value="Histone"/>
    <property type="match status" value="1"/>
</dbReference>
<dbReference type="PROSITE" id="PS00046">
    <property type="entry name" value="HISTONE_H2A"/>
    <property type="match status" value="1"/>
</dbReference>
<keyword evidence="11" id="KW-1185">Reference proteome</keyword>
<dbReference type="VEuPathDB" id="AmoebaDB:DICPUDRAFT_99260"/>
<feature type="compositionally biased region" description="Low complexity" evidence="8">
    <location>
        <begin position="105"/>
        <end position="121"/>
    </location>
</feature>
<dbReference type="PANTHER" id="PTHR23430">
    <property type="entry name" value="HISTONE H2A"/>
    <property type="match status" value="1"/>
</dbReference>
<feature type="compositionally biased region" description="Low complexity" evidence="8">
    <location>
        <begin position="83"/>
        <end position="96"/>
    </location>
</feature>
<dbReference type="EMBL" id="GL871265">
    <property type="protein sequence ID" value="EGC31270.1"/>
    <property type="molecule type" value="Genomic_DNA"/>
</dbReference>
<feature type="compositionally biased region" description="Acidic residues" evidence="8">
    <location>
        <begin position="201"/>
        <end position="211"/>
    </location>
</feature>
<dbReference type="eggNOG" id="KOG1756">
    <property type="taxonomic scope" value="Eukaryota"/>
</dbReference>
<feature type="region of interest" description="Disordered" evidence="8">
    <location>
        <begin position="333"/>
        <end position="384"/>
    </location>
</feature>
<dbReference type="OrthoDB" id="9421954at2759"/>
<evidence type="ECO:0000256" key="6">
    <source>
        <dbReference type="ARBA" id="ARBA00023242"/>
    </source>
</evidence>
<dbReference type="STRING" id="5786.F0ZXR2"/>
<dbReference type="GO" id="GO:0003677">
    <property type="term" value="F:DNA binding"/>
    <property type="evidence" value="ECO:0007669"/>
    <property type="project" value="UniProtKB-KW"/>
</dbReference>
<dbReference type="SUPFAM" id="SSF47113">
    <property type="entry name" value="Histone-fold"/>
    <property type="match status" value="1"/>
</dbReference>
<evidence type="ECO:0000256" key="4">
    <source>
        <dbReference type="ARBA" id="ARBA00022454"/>
    </source>
</evidence>
<feature type="region of interest" description="Disordered" evidence="8">
    <location>
        <begin position="507"/>
        <end position="529"/>
    </location>
</feature>
<dbReference type="RefSeq" id="XP_003292215.1">
    <property type="nucleotide sequence ID" value="XM_003292167.1"/>
</dbReference>
<evidence type="ECO:0000256" key="1">
    <source>
        <dbReference type="ARBA" id="ARBA00004123"/>
    </source>
</evidence>